<reference evidence="2" key="1">
    <citation type="journal article" date="2023" name="Insect Mol. Biol.">
        <title>Genome sequencing provides insights into the evolution of gene families encoding plant cell wall-degrading enzymes in longhorned beetles.</title>
        <authorList>
            <person name="Shin N.R."/>
            <person name="Okamura Y."/>
            <person name="Kirsch R."/>
            <person name="Pauchet Y."/>
        </authorList>
    </citation>
    <scope>NUCLEOTIDE SEQUENCE</scope>
    <source>
        <strain evidence="2">AMC_N1</strain>
    </source>
</reference>
<dbReference type="InterPro" id="IPR049512">
    <property type="entry name" value="DJR-like_dom"/>
</dbReference>
<dbReference type="PANTHER" id="PTHR36159">
    <property type="entry name" value="PROTEIN CBG23766"/>
    <property type="match status" value="1"/>
</dbReference>
<evidence type="ECO:0000313" key="2">
    <source>
        <dbReference type="EMBL" id="KAJ8953458.1"/>
    </source>
</evidence>
<name>A0AAV8YQ27_9CUCU</name>
<proteinExistence type="predicted"/>
<dbReference type="EMBL" id="JAPWTK010000056">
    <property type="protein sequence ID" value="KAJ8953458.1"/>
    <property type="molecule type" value="Genomic_DNA"/>
</dbReference>
<feature type="domain" description="Double jelly roll-like" evidence="1">
    <location>
        <begin position="9"/>
        <end position="125"/>
    </location>
</feature>
<comment type="caution">
    <text evidence="2">The sequence shown here is derived from an EMBL/GenBank/DDBJ whole genome shotgun (WGS) entry which is preliminary data.</text>
</comment>
<keyword evidence="3" id="KW-1185">Reference proteome</keyword>
<evidence type="ECO:0000259" key="1">
    <source>
        <dbReference type="Pfam" id="PF21738"/>
    </source>
</evidence>
<sequence>MRTGTEEFTNNCGAYLFNSVTYELNGKEIDKVRDPGTVSTIRAYLSYDRHNEISGWNFPEGRFATHHPTAHTFSLRIPLRHLFGLFCDYKKVMFGKHVLRIIRARNDNKYFKVSDNTTNGVLTINDLSLK</sequence>
<dbReference type="Pfam" id="PF21738">
    <property type="entry name" value="DJR-like_dom"/>
    <property type="match status" value="1"/>
</dbReference>
<gene>
    <name evidence="2" type="ORF">NQ318_023577</name>
</gene>
<protein>
    <recommendedName>
        <fullName evidence="1">Double jelly roll-like domain-containing protein</fullName>
    </recommendedName>
</protein>
<dbReference type="PANTHER" id="PTHR36159:SF1">
    <property type="entry name" value="RETROVIRUS-RELATED POL POLYPROTEIN FROM TRANSPOSON 412-LIKE PROTEIN"/>
    <property type="match status" value="1"/>
</dbReference>
<accession>A0AAV8YQ27</accession>
<organism evidence="2 3">
    <name type="scientific">Aromia moschata</name>
    <dbReference type="NCBI Taxonomy" id="1265417"/>
    <lineage>
        <taxon>Eukaryota</taxon>
        <taxon>Metazoa</taxon>
        <taxon>Ecdysozoa</taxon>
        <taxon>Arthropoda</taxon>
        <taxon>Hexapoda</taxon>
        <taxon>Insecta</taxon>
        <taxon>Pterygota</taxon>
        <taxon>Neoptera</taxon>
        <taxon>Endopterygota</taxon>
        <taxon>Coleoptera</taxon>
        <taxon>Polyphaga</taxon>
        <taxon>Cucujiformia</taxon>
        <taxon>Chrysomeloidea</taxon>
        <taxon>Cerambycidae</taxon>
        <taxon>Cerambycinae</taxon>
        <taxon>Callichromatini</taxon>
        <taxon>Aromia</taxon>
    </lineage>
</organism>
<evidence type="ECO:0000313" key="3">
    <source>
        <dbReference type="Proteomes" id="UP001162162"/>
    </source>
</evidence>
<dbReference type="AlphaFoldDB" id="A0AAV8YQ27"/>
<dbReference type="Proteomes" id="UP001162162">
    <property type="component" value="Unassembled WGS sequence"/>
</dbReference>